<comment type="caution">
    <text evidence="1">The sequence shown here is derived from an EMBL/GenBank/DDBJ whole genome shotgun (WGS) entry which is preliminary data.</text>
</comment>
<dbReference type="AlphaFoldDB" id="A0A0F9J7I9"/>
<reference evidence="1" key="1">
    <citation type="journal article" date="2015" name="Nature">
        <title>Complex archaea that bridge the gap between prokaryotes and eukaryotes.</title>
        <authorList>
            <person name="Spang A."/>
            <person name="Saw J.H."/>
            <person name="Jorgensen S.L."/>
            <person name="Zaremba-Niedzwiedzka K."/>
            <person name="Martijn J."/>
            <person name="Lind A.E."/>
            <person name="van Eijk R."/>
            <person name="Schleper C."/>
            <person name="Guy L."/>
            <person name="Ettema T.J."/>
        </authorList>
    </citation>
    <scope>NUCLEOTIDE SEQUENCE</scope>
</reference>
<protein>
    <submittedName>
        <fullName evidence="1">Uncharacterized protein</fullName>
    </submittedName>
</protein>
<evidence type="ECO:0000313" key="1">
    <source>
        <dbReference type="EMBL" id="KKM34725.1"/>
    </source>
</evidence>
<feature type="non-terminal residue" evidence="1">
    <location>
        <position position="87"/>
    </location>
</feature>
<gene>
    <name evidence="1" type="ORF">LCGC14_1565130</name>
</gene>
<proteinExistence type="predicted"/>
<name>A0A0F9J7I9_9ZZZZ</name>
<dbReference type="EMBL" id="LAZR01012132">
    <property type="protein sequence ID" value="KKM34725.1"/>
    <property type="molecule type" value="Genomic_DNA"/>
</dbReference>
<accession>A0A0F9J7I9</accession>
<sequence>MPLESPMTPEEIRTMYLKKREGRNFSAIIMGLYGSGKTTLIGTAPRPLLIDSFDPKGTVVLEQLYWDEIESGAILIRPWWSDDHVHP</sequence>
<organism evidence="1">
    <name type="scientific">marine sediment metagenome</name>
    <dbReference type="NCBI Taxonomy" id="412755"/>
    <lineage>
        <taxon>unclassified sequences</taxon>
        <taxon>metagenomes</taxon>
        <taxon>ecological metagenomes</taxon>
    </lineage>
</organism>